<keyword evidence="2" id="KW-1185">Reference proteome</keyword>
<dbReference type="EMBL" id="UYJE01009408">
    <property type="protein sequence ID" value="VDI73277.1"/>
    <property type="molecule type" value="Genomic_DNA"/>
</dbReference>
<evidence type="ECO:0000313" key="2">
    <source>
        <dbReference type="Proteomes" id="UP000596742"/>
    </source>
</evidence>
<dbReference type="AlphaFoldDB" id="A0A8B6H3H9"/>
<name>A0A8B6H3H9_MYTGA</name>
<accession>A0A8B6H3H9</accession>
<reference evidence="1" key="1">
    <citation type="submission" date="2018-11" db="EMBL/GenBank/DDBJ databases">
        <authorList>
            <person name="Alioto T."/>
            <person name="Alioto T."/>
        </authorList>
    </citation>
    <scope>NUCLEOTIDE SEQUENCE</scope>
</reference>
<dbReference type="Proteomes" id="UP000596742">
    <property type="component" value="Unassembled WGS sequence"/>
</dbReference>
<gene>
    <name evidence="1" type="ORF">MGAL_10B051132</name>
</gene>
<organism evidence="1 2">
    <name type="scientific">Mytilus galloprovincialis</name>
    <name type="common">Mediterranean mussel</name>
    <dbReference type="NCBI Taxonomy" id="29158"/>
    <lineage>
        <taxon>Eukaryota</taxon>
        <taxon>Metazoa</taxon>
        <taxon>Spiralia</taxon>
        <taxon>Lophotrochozoa</taxon>
        <taxon>Mollusca</taxon>
        <taxon>Bivalvia</taxon>
        <taxon>Autobranchia</taxon>
        <taxon>Pteriomorphia</taxon>
        <taxon>Mytilida</taxon>
        <taxon>Mytiloidea</taxon>
        <taxon>Mytilidae</taxon>
        <taxon>Mytilinae</taxon>
        <taxon>Mytilus</taxon>
    </lineage>
</organism>
<comment type="caution">
    <text evidence="1">The sequence shown here is derived from an EMBL/GenBank/DDBJ whole genome shotgun (WGS) entry which is preliminary data.</text>
</comment>
<evidence type="ECO:0000313" key="1">
    <source>
        <dbReference type="EMBL" id="VDI73277.1"/>
    </source>
</evidence>
<proteinExistence type="predicted"/>
<protein>
    <submittedName>
        <fullName evidence="1">Uncharacterized protein</fullName>
    </submittedName>
</protein>
<sequence length="167" mass="17909">MPDGPGIALCSGTQGTALQIAISSTPVGGAVMDSSTDIDIESVIDSKTPERKVDKLGRVRPSSYSRIHCLNETVRKKPCNVVENSNEATAEEDTNAIPVNEHELIGNIPAAIWLDPSAGHRAPGETPLSSRPKSSTTTSILVLSFMPLAERAHHRYHVTTPIFQIDT</sequence>